<organism evidence="3">
    <name type="scientific">uncultured organism</name>
    <dbReference type="NCBI Taxonomy" id="155900"/>
    <lineage>
        <taxon>unclassified sequences</taxon>
        <taxon>environmental samples</taxon>
    </lineage>
</organism>
<reference evidence="3" key="1">
    <citation type="journal article" date="2013" name="Syst. Appl. Microbiol.">
        <title>New insights into the archaeal diversity of a hypersaline microbial mat obtained by a metagenomic approach.</title>
        <authorList>
            <person name="Lopez-Lopez A."/>
            <person name="Richter M."/>
            <person name="Pena A."/>
            <person name="Tamames J."/>
            <person name="Rossello-Mora R."/>
        </authorList>
    </citation>
    <scope>NUCLEOTIDE SEQUENCE</scope>
</reference>
<dbReference type="InterPro" id="IPR005770">
    <property type="entry name" value="PhnD"/>
</dbReference>
<proteinExistence type="predicted"/>
<dbReference type="InterPro" id="IPR001638">
    <property type="entry name" value="Solute-binding_3/MltF_N"/>
</dbReference>
<dbReference type="Gene3D" id="3.40.190.10">
    <property type="entry name" value="Periplasmic binding protein-like II"/>
    <property type="match status" value="2"/>
</dbReference>
<dbReference type="NCBIfam" id="TIGR01098">
    <property type="entry name" value="3A0109s03R"/>
    <property type="match status" value="1"/>
</dbReference>
<evidence type="ECO:0000313" key="3">
    <source>
        <dbReference type="EMBL" id="AGF93450.1"/>
    </source>
</evidence>
<accession>M1PQL5</accession>
<dbReference type="AlphaFoldDB" id="M1PQL5"/>
<dbReference type="PANTHER" id="PTHR35841:SF1">
    <property type="entry name" value="PHOSPHONATES-BINDING PERIPLASMIC PROTEIN"/>
    <property type="match status" value="1"/>
</dbReference>
<name>M1PQL5_9ZZZZ</name>
<dbReference type="GO" id="GO:0055085">
    <property type="term" value="P:transmembrane transport"/>
    <property type="evidence" value="ECO:0007669"/>
    <property type="project" value="InterPro"/>
</dbReference>
<dbReference type="SMART" id="SM00062">
    <property type="entry name" value="PBPb"/>
    <property type="match status" value="1"/>
</dbReference>
<dbReference type="PANTHER" id="PTHR35841">
    <property type="entry name" value="PHOSPHONATES-BINDING PERIPLASMIC PROTEIN"/>
    <property type="match status" value="1"/>
</dbReference>
<evidence type="ECO:0000256" key="1">
    <source>
        <dbReference type="ARBA" id="ARBA00022729"/>
    </source>
</evidence>
<gene>
    <name evidence="3" type="ORF">FLSS-26_0023</name>
</gene>
<dbReference type="CDD" id="cd01071">
    <property type="entry name" value="PBP2_PhnD_like"/>
    <property type="match status" value="1"/>
</dbReference>
<feature type="domain" description="Solute-binding protein family 3/N-terminal" evidence="2">
    <location>
        <begin position="27"/>
        <end position="262"/>
    </location>
</feature>
<keyword evidence="1" id="KW-0732">Signal</keyword>
<dbReference type="SUPFAM" id="SSF53850">
    <property type="entry name" value="Periplasmic binding protein-like II"/>
    <property type="match status" value="1"/>
</dbReference>
<dbReference type="Pfam" id="PF12974">
    <property type="entry name" value="Phosphonate-bd"/>
    <property type="match status" value="1"/>
</dbReference>
<sequence>MIFLVLTLLITFAAPAYVSADNHKPEKLVLGMVPSREASKLVNDLEPLADILTEELGVEVDHYISTSYTGLIEAIGTGKIDIGLFGPFAMVLADQRHDVNFLVNTVRYGASKYRGQFMAQSDSGIEGVEDLEGNTLAFTDPASTSGYLFPYVYLKNEVGLDPEKDMTTTFAGGHDAAALALYNGDVDAAVTFEDARGSIEEEHPDVMEKLKVIGYTNYIPNDGLIARKGLSAEFTQKIEEVFLSIGNTDQEVEMLDDIFNASGFEKVTSEDYDVVRETYEEMKDQIEGL</sequence>
<protein>
    <submittedName>
        <fullName evidence="3">Phosphonate ABC transporter, periplasmic phosphonate-binding protein</fullName>
    </submittedName>
</protein>
<evidence type="ECO:0000259" key="2">
    <source>
        <dbReference type="SMART" id="SM00062"/>
    </source>
</evidence>
<dbReference type="EMBL" id="JX684092">
    <property type="protein sequence ID" value="AGF93450.1"/>
    <property type="molecule type" value="Genomic_DNA"/>
</dbReference>